<evidence type="ECO:0000256" key="2">
    <source>
        <dbReference type="ARBA" id="ARBA00022448"/>
    </source>
</evidence>
<dbReference type="InterPro" id="IPR005891">
    <property type="entry name" value="DevC"/>
</dbReference>
<dbReference type="RefSeq" id="WP_189485653.1">
    <property type="nucleotide sequence ID" value="NZ_BMZB01000001.1"/>
</dbReference>
<dbReference type="PANTHER" id="PTHR43738:SF1">
    <property type="entry name" value="HEMIN TRANSPORT SYSTEM PERMEASE PROTEIN HRTB-RELATED"/>
    <property type="match status" value="1"/>
</dbReference>
<feature type="domain" description="ABC3 transporter permease C-terminal" evidence="8">
    <location>
        <begin position="262"/>
        <end position="372"/>
    </location>
</feature>
<evidence type="ECO:0000313" key="11">
    <source>
        <dbReference type="Proteomes" id="UP000662572"/>
    </source>
</evidence>
<dbReference type="InterPro" id="IPR003838">
    <property type="entry name" value="ABC3_permease_C"/>
</dbReference>
<organism evidence="10 11">
    <name type="scientific">Asticcacaulis endophyticus</name>
    <dbReference type="NCBI Taxonomy" id="1395890"/>
    <lineage>
        <taxon>Bacteria</taxon>
        <taxon>Pseudomonadati</taxon>
        <taxon>Pseudomonadota</taxon>
        <taxon>Alphaproteobacteria</taxon>
        <taxon>Caulobacterales</taxon>
        <taxon>Caulobacteraceae</taxon>
        <taxon>Asticcacaulis</taxon>
    </lineage>
</organism>
<proteinExistence type="predicted"/>
<dbReference type="EMBL" id="BMZB01000001">
    <property type="protein sequence ID" value="GGZ29177.1"/>
    <property type="molecule type" value="Genomic_DNA"/>
</dbReference>
<gene>
    <name evidence="10" type="ORF">GCM10011273_13970</name>
</gene>
<evidence type="ECO:0000313" key="10">
    <source>
        <dbReference type="EMBL" id="GGZ29177.1"/>
    </source>
</evidence>
<feature type="transmembrane region" description="Helical" evidence="7">
    <location>
        <begin position="346"/>
        <end position="369"/>
    </location>
</feature>
<keyword evidence="2" id="KW-0813">Transport</keyword>
<reference evidence="10" key="1">
    <citation type="journal article" date="2014" name="Int. J. Syst. Evol. Microbiol.">
        <title>Complete genome sequence of Corynebacterium casei LMG S-19264T (=DSM 44701T), isolated from a smear-ripened cheese.</title>
        <authorList>
            <consortium name="US DOE Joint Genome Institute (JGI-PGF)"/>
            <person name="Walter F."/>
            <person name="Albersmeier A."/>
            <person name="Kalinowski J."/>
            <person name="Ruckert C."/>
        </authorList>
    </citation>
    <scope>NUCLEOTIDE SEQUENCE</scope>
    <source>
        <strain evidence="10">KCTC 32296</strain>
    </source>
</reference>
<accession>A0A918PZY1</accession>
<reference evidence="10" key="2">
    <citation type="submission" date="2020-09" db="EMBL/GenBank/DDBJ databases">
        <authorList>
            <person name="Sun Q."/>
            <person name="Kim S."/>
        </authorList>
    </citation>
    <scope>NUCLEOTIDE SEQUENCE</scope>
    <source>
        <strain evidence="10">KCTC 32296</strain>
    </source>
</reference>
<dbReference type="InterPro" id="IPR051125">
    <property type="entry name" value="ABC-4/HrtB_transporter"/>
</dbReference>
<feature type="transmembrane region" description="Helical" evidence="7">
    <location>
        <begin position="312"/>
        <end position="334"/>
    </location>
</feature>
<protein>
    <submittedName>
        <fullName evidence="10">Permease</fullName>
    </submittedName>
</protein>
<evidence type="ECO:0000256" key="4">
    <source>
        <dbReference type="ARBA" id="ARBA00022692"/>
    </source>
</evidence>
<dbReference type="PIRSF" id="PIRSF031773">
    <property type="entry name" value="DevC"/>
    <property type="match status" value="1"/>
</dbReference>
<dbReference type="AlphaFoldDB" id="A0A918PZY1"/>
<sequence length="379" mass="40583">MSLALSTLIFEWRRYLAAVIALAVAGLLVLAMSGMFMGMAKSFTNTIDRSPAHIMVLPPQSESLFANSGGQPRRIIPMLYQHPEVAEVMPMNGSWANFSNFPKDGQTAKSDGVQVIVIDPFEGSVTLPSDFSEPVMQALQEPYAVVLDRSVLGKLGVGLGDKAKMNGQTVNIRATVDGYPSMFNSMVFTSRQTARLLGIVYEGPRVGPLLVKVKDPTRAKQVVAELNAIGGGQFKAWTREDLSVANQGTMMKEGGISIMIGFAVVVGIFIGIVITWQTLQGAILANIKEFASLRALGVSMGRLRLIIMELSLWVGIAGLGLTAVLVAGVAALANAYAVPMDFPMSIVIPVVFMLLIIAILSGLFSLGILKKSQPADLLR</sequence>
<keyword evidence="3" id="KW-1003">Cell membrane</keyword>
<evidence type="ECO:0000256" key="7">
    <source>
        <dbReference type="SAM" id="Phobius"/>
    </source>
</evidence>
<dbReference type="GO" id="GO:0005886">
    <property type="term" value="C:plasma membrane"/>
    <property type="evidence" value="ECO:0007669"/>
    <property type="project" value="UniProtKB-SubCell"/>
</dbReference>
<keyword evidence="11" id="KW-1185">Reference proteome</keyword>
<feature type="transmembrane region" description="Helical" evidence="7">
    <location>
        <begin position="256"/>
        <end position="276"/>
    </location>
</feature>
<keyword evidence="4 7" id="KW-0812">Transmembrane</keyword>
<comment type="caution">
    <text evidence="10">The sequence shown here is derived from an EMBL/GenBank/DDBJ whole genome shotgun (WGS) entry which is preliminary data.</text>
</comment>
<dbReference type="Proteomes" id="UP000662572">
    <property type="component" value="Unassembled WGS sequence"/>
</dbReference>
<evidence type="ECO:0000256" key="5">
    <source>
        <dbReference type="ARBA" id="ARBA00022989"/>
    </source>
</evidence>
<feature type="domain" description="MacB-like periplasmic core" evidence="9">
    <location>
        <begin position="17"/>
        <end position="228"/>
    </location>
</feature>
<dbReference type="PANTHER" id="PTHR43738">
    <property type="entry name" value="ABC TRANSPORTER, MEMBRANE PROTEIN"/>
    <property type="match status" value="1"/>
</dbReference>
<feature type="transmembrane region" description="Helical" evidence="7">
    <location>
        <begin position="15"/>
        <end position="40"/>
    </location>
</feature>
<evidence type="ECO:0000256" key="6">
    <source>
        <dbReference type="ARBA" id="ARBA00023136"/>
    </source>
</evidence>
<evidence type="ECO:0000259" key="8">
    <source>
        <dbReference type="Pfam" id="PF02687"/>
    </source>
</evidence>
<dbReference type="Pfam" id="PF12704">
    <property type="entry name" value="MacB_PCD"/>
    <property type="match status" value="1"/>
</dbReference>
<name>A0A918PZY1_9CAUL</name>
<feature type="transmembrane region" description="Helical" evidence="7">
    <location>
        <begin position="282"/>
        <end position="300"/>
    </location>
</feature>
<keyword evidence="5 7" id="KW-1133">Transmembrane helix</keyword>
<evidence type="ECO:0000259" key="9">
    <source>
        <dbReference type="Pfam" id="PF12704"/>
    </source>
</evidence>
<keyword evidence="6 7" id="KW-0472">Membrane</keyword>
<comment type="subcellular location">
    <subcellularLocation>
        <location evidence="1">Cell membrane</location>
        <topology evidence="1">Multi-pass membrane protein</topology>
    </subcellularLocation>
</comment>
<evidence type="ECO:0000256" key="3">
    <source>
        <dbReference type="ARBA" id="ARBA00022475"/>
    </source>
</evidence>
<dbReference type="InterPro" id="IPR025857">
    <property type="entry name" value="MacB_PCD"/>
</dbReference>
<evidence type="ECO:0000256" key="1">
    <source>
        <dbReference type="ARBA" id="ARBA00004651"/>
    </source>
</evidence>
<dbReference type="Pfam" id="PF02687">
    <property type="entry name" value="FtsX"/>
    <property type="match status" value="1"/>
</dbReference>